<accession>A0A2J7R6Z2</accession>
<sequence length="240" mass="28702">MTKFADIELAVIAIILDEEEEEQREVKNRKWIHEAWVSREGDGEFGTLNKELIDDDGRCTCEIKSRIAMAKAAFSKKKNLFTSKLDLNLRKKLVKCYIWSIALYGAETWTLRAVDQKHLESFEMWCWRRMEKISWTDYVRNEEVLIRVSEQRNILHEIRKRKANWIGHVLRRNCLLKEAIEGKIDGRIEVTRRRGRRRKKMLDDLGDRRGYCHLKEKALDRIKWRNCFERDCGPVVLTDY</sequence>
<dbReference type="Proteomes" id="UP000235965">
    <property type="component" value="Unassembled WGS sequence"/>
</dbReference>
<protein>
    <submittedName>
        <fullName evidence="1">Uncharacterized protein</fullName>
    </submittedName>
</protein>
<dbReference type="EMBL" id="NEVH01006739">
    <property type="protein sequence ID" value="PNF36607.1"/>
    <property type="molecule type" value="Genomic_DNA"/>
</dbReference>
<dbReference type="PANTHER" id="PTHR47027">
    <property type="entry name" value="REVERSE TRANSCRIPTASE DOMAIN-CONTAINING PROTEIN"/>
    <property type="match status" value="1"/>
</dbReference>
<reference evidence="1 2" key="1">
    <citation type="submission" date="2017-12" db="EMBL/GenBank/DDBJ databases">
        <title>Hemimetabolous genomes reveal molecular basis of termite eusociality.</title>
        <authorList>
            <person name="Harrison M.C."/>
            <person name="Jongepier E."/>
            <person name="Robertson H.M."/>
            <person name="Arning N."/>
            <person name="Bitard-Feildel T."/>
            <person name="Chao H."/>
            <person name="Childers C.P."/>
            <person name="Dinh H."/>
            <person name="Doddapaneni H."/>
            <person name="Dugan S."/>
            <person name="Gowin J."/>
            <person name="Greiner C."/>
            <person name="Han Y."/>
            <person name="Hu H."/>
            <person name="Hughes D.S.T."/>
            <person name="Huylmans A.-K."/>
            <person name="Kemena C."/>
            <person name="Kremer L.P.M."/>
            <person name="Lee S.L."/>
            <person name="Lopez-Ezquerra A."/>
            <person name="Mallet L."/>
            <person name="Monroy-Kuhn J.M."/>
            <person name="Moser A."/>
            <person name="Murali S.C."/>
            <person name="Muzny D.M."/>
            <person name="Otani S."/>
            <person name="Piulachs M.-D."/>
            <person name="Poelchau M."/>
            <person name="Qu J."/>
            <person name="Schaub F."/>
            <person name="Wada-Katsumata A."/>
            <person name="Worley K.C."/>
            <person name="Xie Q."/>
            <person name="Ylla G."/>
            <person name="Poulsen M."/>
            <person name="Gibbs R.A."/>
            <person name="Schal C."/>
            <person name="Richards S."/>
            <person name="Belles X."/>
            <person name="Korb J."/>
            <person name="Bornberg-Bauer E."/>
        </authorList>
    </citation>
    <scope>NUCLEOTIDE SEQUENCE [LARGE SCALE GENOMIC DNA]</scope>
    <source>
        <tissue evidence="1">Whole body</tissue>
    </source>
</reference>
<dbReference type="PANTHER" id="PTHR47027:SF8">
    <property type="entry name" value="RIBONUCLEASE H"/>
    <property type="match status" value="1"/>
</dbReference>
<dbReference type="STRING" id="105785.A0A2J7R6Z2"/>
<dbReference type="InParanoid" id="A0A2J7R6Z2"/>
<gene>
    <name evidence="1" type="ORF">B7P43_G13846</name>
</gene>
<organism evidence="1 2">
    <name type="scientific">Cryptotermes secundus</name>
    <dbReference type="NCBI Taxonomy" id="105785"/>
    <lineage>
        <taxon>Eukaryota</taxon>
        <taxon>Metazoa</taxon>
        <taxon>Ecdysozoa</taxon>
        <taxon>Arthropoda</taxon>
        <taxon>Hexapoda</taxon>
        <taxon>Insecta</taxon>
        <taxon>Pterygota</taxon>
        <taxon>Neoptera</taxon>
        <taxon>Polyneoptera</taxon>
        <taxon>Dictyoptera</taxon>
        <taxon>Blattodea</taxon>
        <taxon>Blattoidea</taxon>
        <taxon>Termitoidae</taxon>
        <taxon>Kalotermitidae</taxon>
        <taxon>Cryptotermitinae</taxon>
        <taxon>Cryptotermes</taxon>
    </lineage>
</organism>
<proteinExistence type="predicted"/>
<evidence type="ECO:0000313" key="2">
    <source>
        <dbReference type="Proteomes" id="UP000235965"/>
    </source>
</evidence>
<evidence type="ECO:0000313" key="1">
    <source>
        <dbReference type="EMBL" id="PNF36607.1"/>
    </source>
</evidence>
<name>A0A2J7R6Z2_9NEOP</name>
<dbReference type="AlphaFoldDB" id="A0A2J7R6Z2"/>
<keyword evidence="2" id="KW-1185">Reference proteome</keyword>
<comment type="caution">
    <text evidence="1">The sequence shown here is derived from an EMBL/GenBank/DDBJ whole genome shotgun (WGS) entry which is preliminary data.</text>
</comment>